<feature type="transmembrane region" description="Helical" evidence="1">
    <location>
        <begin position="124"/>
        <end position="143"/>
    </location>
</feature>
<evidence type="ECO:0000313" key="3">
    <source>
        <dbReference type="Proteomes" id="UP000199572"/>
    </source>
</evidence>
<dbReference type="EMBL" id="FOGG01000002">
    <property type="protein sequence ID" value="SEQ89083.1"/>
    <property type="molecule type" value="Genomic_DNA"/>
</dbReference>
<keyword evidence="1" id="KW-0472">Membrane</keyword>
<keyword evidence="1" id="KW-1133">Transmembrane helix</keyword>
<organism evidence="2 3">
    <name type="scientific">Pedobacter rhizosphaerae</name>
    <dbReference type="NCBI Taxonomy" id="390241"/>
    <lineage>
        <taxon>Bacteria</taxon>
        <taxon>Pseudomonadati</taxon>
        <taxon>Bacteroidota</taxon>
        <taxon>Sphingobacteriia</taxon>
        <taxon>Sphingobacteriales</taxon>
        <taxon>Sphingobacteriaceae</taxon>
        <taxon>Pedobacter</taxon>
    </lineage>
</organism>
<sequence>MNFDDLKNQWDNEKAPEKSIPGHILSIKEATTPIDNIRSKMKQEFFVQIVSLLLVAFSPRVFGFSPEMKQVFLIFYAVTCGFISYYFFKFYVFYKHSYDLSLDTRKNLLWFYYEMKLNIELYKALTYIIGFIFLSFISIYLFMNQGTVLHQLVSEISTFYIVLNCFIMILVIGVITELWAKFYYGANLEKIKVILDQLEDE</sequence>
<keyword evidence="1" id="KW-0812">Transmembrane</keyword>
<gene>
    <name evidence="2" type="ORF">SAMN04488023_10227</name>
</gene>
<reference evidence="2 3" key="1">
    <citation type="submission" date="2016-10" db="EMBL/GenBank/DDBJ databases">
        <authorList>
            <person name="de Groot N.N."/>
        </authorList>
    </citation>
    <scope>NUCLEOTIDE SEQUENCE [LARGE SCALE GENOMIC DNA]</scope>
    <source>
        <strain evidence="2 3">DSM 18610</strain>
    </source>
</reference>
<protein>
    <submittedName>
        <fullName evidence="2">Uncharacterized protein</fullName>
    </submittedName>
</protein>
<name>A0A1H9JQQ2_9SPHI</name>
<feature type="transmembrane region" description="Helical" evidence="1">
    <location>
        <begin position="45"/>
        <end position="64"/>
    </location>
</feature>
<accession>A0A1H9JQQ2</accession>
<evidence type="ECO:0000313" key="2">
    <source>
        <dbReference type="EMBL" id="SEQ89083.1"/>
    </source>
</evidence>
<feature type="transmembrane region" description="Helical" evidence="1">
    <location>
        <begin position="70"/>
        <end position="88"/>
    </location>
</feature>
<proteinExistence type="predicted"/>
<dbReference type="OrthoDB" id="1249607at2"/>
<dbReference type="RefSeq" id="WP_090880441.1">
    <property type="nucleotide sequence ID" value="NZ_FOGG01000002.1"/>
</dbReference>
<feature type="transmembrane region" description="Helical" evidence="1">
    <location>
        <begin position="158"/>
        <end position="180"/>
    </location>
</feature>
<dbReference type="Proteomes" id="UP000199572">
    <property type="component" value="Unassembled WGS sequence"/>
</dbReference>
<evidence type="ECO:0000256" key="1">
    <source>
        <dbReference type="SAM" id="Phobius"/>
    </source>
</evidence>
<keyword evidence="3" id="KW-1185">Reference proteome</keyword>
<dbReference type="STRING" id="390241.SAMN04488023_10227"/>
<dbReference type="AlphaFoldDB" id="A0A1H9JQQ2"/>